<evidence type="ECO:0000313" key="8">
    <source>
        <dbReference type="Proteomes" id="UP000624244"/>
    </source>
</evidence>
<evidence type="ECO:0000256" key="2">
    <source>
        <dbReference type="ARBA" id="ARBA00022448"/>
    </source>
</evidence>
<feature type="transmembrane region" description="Helical" evidence="6">
    <location>
        <begin position="20"/>
        <end position="38"/>
    </location>
</feature>
<feature type="transmembrane region" description="Helical" evidence="6">
    <location>
        <begin position="309"/>
        <end position="332"/>
    </location>
</feature>
<keyword evidence="4 6" id="KW-1133">Transmembrane helix</keyword>
<reference evidence="7" key="1">
    <citation type="submission" date="2019-11" db="EMBL/GenBank/DDBJ databases">
        <title>Bipolaris sorokiniana Genome sequencing.</title>
        <authorList>
            <person name="Wang H."/>
        </authorList>
    </citation>
    <scope>NUCLEOTIDE SEQUENCE</scope>
</reference>
<keyword evidence="3 6" id="KW-0812">Transmembrane</keyword>
<dbReference type="AlphaFoldDB" id="A0A8H6DQN0"/>
<dbReference type="GO" id="GO:0005886">
    <property type="term" value="C:plasma membrane"/>
    <property type="evidence" value="ECO:0007669"/>
    <property type="project" value="TreeGrafter"/>
</dbReference>
<feature type="transmembrane region" description="Helical" evidence="6">
    <location>
        <begin position="91"/>
        <end position="109"/>
    </location>
</feature>
<feature type="transmembrane region" description="Helical" evidence="6">
    <location>
        <begin position="266"/>
        <end position="288"/>
    </location>
</feature>
<dbReference type="GO" id="GO:0008506">
    <property type="term" value="F:sucrose:proton symporter activity"/>
    <property type="evidence" value="ECO:0007669"/>
    <property type="project" value="TreeGrafter"/>
</dbReference>
<dbReference type="EMBL" id="WNKQ01000022">
    <property type="protein sequence ID" value="KAF5844619.1"/>
    <property type="molecule type" value="Genomic_DNA"/>
</dbReference>
<dbReference type="PANTHER" id="PTHR19432">
    <property type="entry name" value="SUGAR TRANSPORTER"/>
    <property type="match status" value="1"/>
</dbReference>
<dbReference type="PANTHER" id="PTHR19432:SF76">
    <property type="entry name" value="TRANSPORTER, PUTATIVE (EUROFUNG)-RELATED"/>
    <property type="match status" value="1"/>
</dbReference>
<evidence type="ECO:0000256" key="4">
    <source>
        <dbReference type="ARBA" id="ARBA00022989"/>
    </source>
</evidence>
<protein>
    <recommendedName>
        <fullName evidence="9">Major facilitator superfamily (MFS) profile domain-containing protein</fullName>
    </recommendedName>
</protein>
<evidence type="ECO:0000256" key="3">
    <source>
        <dbReference type="ARBA" id="ARBA00022692"/>
    </source>
</evidence>
<feature type="transmembrane region" description="Helical" evidence="6">
    <location>
        <begin position="514"/>
        <end position="534"/>
    </location>
</feature>
<organism evidence="7 8">
    <name type="scientific">Cochliobolus sativus</name>
    <name type="common">Common root rot and spot blotch fungus</name>
    <name type="synonym">Bipolaris sorokiniana</name>
    <dbReference type="NCBI Taxonomy" id="45130"/>
    <lineage>
        <taxon>Eukaryota</taxon>
        <taxon>Fungi</taxon>
        <taxon>Dikarya</taxon>
        <taxon>Ascomycota</taxon>
        <taxon>Pezizomycotina</taxon>
        <taxon>Dothideomycetes</taxon>
        <taxon>Pleosporomycetidae</taxon>
        <taxon>Pleosporales</taxon>
        <taxon>Pleosporineae</taxon>
        <taxon>Pleosporaceae</taxon>
        <taxon>Bipolaris</taxon>
    </lineage>
</organism>
<accession>A0A8H6DQN0</accession>
<dbReference type="Proteomes" id="UP000624244">
    <property type="component" value="Unassembled WGS sequence"/>
</dbReference>
<evidence type="ECO:0000256" key="1">
    <source>
        <dbReference type="ARBA" id="ARBA00004141"/>
    </source>
</evidence>
<dbReference type="Gene3D" id="1.20.1250.20">
    <property type="entry name" value="MFS general substrate transporter like domains"/>
    <property type="match status" value="1"/>
</dbReference>
<evidence type="ECO:0000256" key="6">
    <source>
        <dbReference type="SAM" id="Phobius"/>
    </source>
</evidence>
<evidence type="ECO:0000313" key="7">
    <source>
        <dbReference type="EMBL" id="KAF5844619.1"/>
    </source>
</evidence>
<evidence type="ECO:0000256" key="5">
    <source>
        <dbReference type="ARBA" id="ARBA00023136"/>
    </source>
</evidence>
<feature type="transmembrane region" description="Helical" evidence="6">
    <location>
        <begin position="365"/>
        <end position="385"/>
    </location>
</feature>
<comment type="caution">
    <text evidence="7">The sequence shown here is derived from an EMBL/GenBank/DDBJ whole genome shotgun (WGS) entry which is preliminary data.</text>
</comment>
<gene>
    <name evidence="7" type="ORF">GGP41_007629</name>
</gene>
<evidence type="ECO:0008006" key="9">
    <source>
        <dbReference type="Google" id="ProtNLM"/>
    </source>
</evidence>
<feature type="transmembrane region" description="Helical" evidence="6">
    <location>
        <begin position="392"/>
        <end position="413"/>
    </location>
</feature>
<dbReference type="InterPro" id="IPR036259">
    <property type="entry name" value="MFS_trans_sf"/>
</dbReference>
<keyword evidence="2" id="KW-0813">Transport</keyword>
<comment type="subcellular location">
    <subcellularLocation>
        <location evidence="1">Membrane</location>
        <topology evidence="1">Multi-pass membrane protein</topology>
    </subcellularLocation>
</comment>
<keyword evidence="5 6" id="KW-0472">Membrane</keyword>
<proteinExistence type="predicted"/>
<dbReference type="SUPFAM" id="SSF103473">
    <property type="entry name" value="MFS general substrate transporter"/>
    <property type="match status" value="1"/>
</dbReference>
<feature type="transmembrane region" description="Helical" evidence="6">
    <location>
        <begin position="58"/>
        <end position="79"/>
    </location>
</feature>
<dbReference type="OMA" id="IYTTIPQ"/>
<name>A0A8H6DQN0_COCSA</name>
<dbReference type="Pfam" id="PF13347">
    <property type="entry name" value="MFS_2"/>
    <property type="match status" value="1"/>
</dbReference>
<sequence length="543" mass="58653">MPSVAQWRGTPSVKGPTESIRMALLTASLIGLQFTWNVEMTYCTPYLLELGLTKSKISLVWVAGPLSGLIMQPVVGVIADRSTSRWGRRRPYMFFGTILVSMFLLLLGWTKEVVRYFIKDEAAAKSANVYVAVFSIYGIDFAINAVQGSCRGLIVDTLPIEKQQMGSSWASRMVAVGKMVGYAAGAADLKAIFGPMLGDTQFKQLTGVAALTLCLTVATTSWAVTERVLVNDGMTKALDIKQVVGTIAHTALNLPRSIQAICTVQFWAWIGWFPFLFYSTTWVGEVYLRYDAPPEIKAAGDMTGKVGRIGSTALVSFSIVTFITSVLLPFFVENPEHSEKGPGFSPSSKRKFDAGPWEKRKPSLLTAWVVAHCIFACSMSMAPFVTSIKHATFIITLCGVSWAVASWAPWALIGVEINRLNMATAHSTHSKRASIDLSETQDKLEKADGAGAGSGRGGASSGQYLGIMNLYTTLPQFMGTAISWVVFSILEPGKSPELSEAPPEEHHSTDGPNGIAVCLFIGACSACLAVVATLRLGRIQGKM</sequence>